<keyword evidence="1" id="KW-0479">Metal-binding</keyword>
<organism evidence="6 7">
    <name type="scientific">Elaeophora elaphi</name>
    <dbReference type="NCBI Taxonomy" id="1147741"/>
    <lineage>
        <taxon>Eukaryota</taxon>
        <taxon>Metazoa</taxon>
        <taxon>Ecdysozoa</taxon>
        <taxon>Nematoda</taxon>
        <taxon>Chromadorea</taxon>
        <taxon>Rhabditida</taxon>
        <taxon>Spirurina</taxon>
        <taxon>Spiruromorpha</taxon>
        <taxon>Filarioidea</taxon>
        <taxon>Onchocercidae</taxon>
        <taxon>Elaeophora</taxon>
    </lineage>
</organism>
<dbReference type="InterPro" id="IPR000222">
    <property type="entry name" value="PP2C_BS"/>
</dbReference>
<dbReference type="GO" id="GO:0046872">
    <property type="term" value="F:metal ion binding"/>
    <property type="evidence" value="ECO:0007669"/>
    <property type="project" value="UniProtKB-KW"/>
</dbReference>
<evidence type="ECO:0000259" key="5">
    <source>
        <dbReference type="PROSITE" id="PS51746"/>
    </source>
</evidence>
<comment type="similarity">
    <text evidence="4">Belongs to the PP2C family.</text>
</comment>
<dbReference type="STRING" id="1147741.A0A0R3RXC1"/>
<dbReference type="Proteomes" id="UP000050640">
    <property type="component" value="Unplaced"/>
</dbReference>
<keyword evidence="2 4" id="KW-0378">Hydrolase</keyword>
<dbReference type="GO" id="GO:0005739">
    <property type="term" value="C:mitochondrion"/>
    <property type="evidence" value="ECO:0007669"/>
    <property type="project" value="TreeGrafter"/>
</dbReference>
<dbReference type="CDD" id="cd00143">
    <property type="entry name" value="PP2Cc"/>
    <property type="match status" value="1"/>
</dbReference>
<dbReference type="Pfam" id="PF00481">
    <property type="entry name" value="PP2C"/>
    <property type="match status" value="2"/>
</dbReference>
<dbReference type="InterPro" id="IPR015655">
    <property type="entry name" value="PP2C"/>
</dbReference>
<dbReference type="AlphaFoldDB" id="A0A0R3RXC1"/>
<keyword evidence="6" id="KW-1185">Reference proteome</keyword>
<evidence type="ECO:0000256" key="2">
    <source>
        <dbReference type="ARBA" id="ARBA00022801"/>
    </source>
</evidence>
<dbReference type="InterPro" id="IPR001932">
    <property type="entry name" value="PPM-type_phosphatase-like_dom"/>
</dbReference>
<sequence length="571" mass="63667">MLAKVRSAVGAYSTVNNDNRKSPGNDTQIGLVIDVIESDIFGSLLPAMVNSQKLRYPYTRPEFLHFSDEEISLSADQSTRPVLCPKDPFKMPLYAGYAEVINAGKTVQNEDQASAKLLNLIQQGCDAEEAHDLTVHNQRTETEKRSLPSSGKILEGSTRNIKVTRRNEDDNLITLPERCTSSVDNPATERAEATFFAIFDGHAGSGAAIMASNCLHEHIRDRLCQVLEAAIYLNRQEAFFGCSIQSPSSYALLSTSSPSYSNGNITCDSLVVGAIETAFIDMDDQIAEEKQLWRIRGGCTAIAALFFLDKLYVANAGDCRALLVTTNKIEPLSRDFTPATERKRLQFLAYKNPDLISNCFTRYEYNRFLTRNDLRRKVLYRDWFMDGWAAKTVRESDLKTPLISECGKKDTEITSVNLFLFRQRRLLNTIGVSRGFGDHHLFTADNKVPIKPFLSPVPEVKIFDLRKLNSLCDNDVLVLASDGLWDALDNDDVSVIVRTALDNSECADYLKYTIAAQELAVAARGNPTESYRWQMSNGGCASTDDITVFIIPLKHALVLARSADDNDLELF</sequence>
<protein>
    <submittedName>
        <fullName evidence="7">PPM-type phosphatase domain-containing protein</fullName>
    </submittedName>
</protein>
<dbReference type="SMART" id="SM00332">
    <property type="entry name" value="PP2Cc"/>
    <property type="match status" value="1"/>
</dbReference>
<proteinExistence type="inferred from homology"/>
<dbReference type="PROSITE" id="PS51746">
    <property type="entry name" value="PPM_2"/>
    <property type="match status" value="1"/>
</dbReference>
<feature type="domain" description="PPM-type phosphatase" evidence="5">
    <location>
        <begin position="154"/>
        <end position="553"/>
    </location>
</feature>
<keyword evidence="3 4" id="KW-0904">Protein phosphatase</keyword>
<evidence type="ECO:0000256" key="4">
    <source>
        <dbReference type="RuleBase" id="RU003465"/>
    </source>
</evidence>
<dbReference type="Gene3D" id="3.60.40.10">
    <property type="entry name" value="PPM-type phosphatase domain"/>
    <property type="match status" value="1"/>
</dbReference>
<dbReference type="InterPro" id="IPR036457">
    <property type="entry name" value="PPM-type-like_dom_sf"/>
</dbReference>
<dbReference type="WBParaSite" id="EEL_0000686401-mRNA-1">
    <property type="protein sequence ID" value="EEL_0000686401-mRNA-1"/>
    <property type="gene ID" value="EEL_0000686401"/>
</dbReference>
<dbReference type="SUPFAM" id="SSF81606">
    <property type="entry name" value="PP2C-like"/>
    <property type="match status" value="1"/>
</dbReference>
<dbReference type="PANTHER" id="PTHR13832">
    <property type="entry name" value="PROTEIN PHOSPHATASE 2C"/>
    <property type="match status" value="1"/>
</dbReference>
<reference evidence="7" key="1">
    <citation type="submission" date="2017-02" db="UniProtKB">
        <authorList>
            <consortium name="WormBaseParasite"/>
        </authorList>
    </citation>
    <scope>IDENTIFICATION</scope>
</reference>
<dbReference type="PANTHER" id="PTHR13832:SF354">
    <property type="entry name" value="GM14138P"/>
    <property type="match status" value="1"/>
</dbReference>
<name>A0A0R3RXC1_9BILA</name>
<dbReference type="GO" id="GO:0004741">
    <property type="term" value="F:[pyruvate dehydrogenase (acetyl-transferring)]-phosphatase activity"/>
    <property type="evidence" value="ECO:0007669"/>
    <property type="project" value="TreeGrafter"/>
</dbReference>
<evidence type="ECO:0000313" key="6">
    <source>
        <dbReference type="Proteomes" id="UP000050640"/>
    </source>
</evidence>
<accession>A0A0R3RXC1</accession>
<evidence type="ECO:0000256" key="3">
    <source>
        <dbReference type="ARBA" id="ARBA00022912"/>
    </source>
</evidence>
<evidence type="ECO:0000256" key="1">
    <source>
        <dbReference type="ARBA" id="ARBA00022723"/>
    </source>
</evidence>
<dbReference type="PROSITE" id="PS01032">
    <property type="entry name" value="PPM_1"/>
    <property type="match status" value="1"/>
</dbReference>
<evidence type="ECO:0000313" key="7">
    <source>
        <dbReference type="WBParaSite" id="EEL_0000686401-mRNA-1"/>
    </source>
</evidence>